<dbReference type="Proteomes" id="UP001608902">
    <property type="component" value="Unassembled WGS sequence"/>
</dbReference>
<feature type="compositionally biased region" description="Polar residues" evidence="1">
    <location>
        <begin position="173"/>
        <end position="192"/>
    </location>
</feature>
<keyword evidence="3" id="KW-1185">Reference proteome</keyword>
<dbReference type="PANTHER" id="PTHR22741:SF10">
    <property type="entry name" value="COILED-COIL DOMAIN-CONTAINING PROTEIN CG32809"/>
    <property type="match status" value="1"/>
</dbReference>
<dbReference type="InterPro" id="IPR051825">
    <property type="entry name" value="SRCIN1"/>
</dbReference>
<organism evidence="2 3">
    <name type="scientific">Gnathostoma spinigerum</name>
    <dbReference type="NCBI Taxonomy" id="75299"/>
    <lineage>
        <taxon>Eukaryota</taxon>
        <taxon>Metazoa</taxon>
        <taxon>Ecdysozoa</taxon>
        <taxon>Nematoda</taxon>
        <taxon>Chromadorea</taxon>
        <taxon>Rhabditida</taxon>
        <taxon>Spirurina</taxon>
        <taxon>Gnathostomatomorpha</taxon>
        <taxon>Gnathostomatoidea</taxon>
        <taxon>Gnathostomatidae</taxon>
        <taxon>Gnathostoma</taxon>
    </lineage>
</organism>
<name>A0ABD6EDW5_9BILA</name>
<accession>A0ABD6EDW5</accession>
<feature type="compositionally biased region" description="Low complexity" evidence="1">
    <location>
        <begin position="13"/>
        <end position="33"/>
    </location>
</feature>
<dbReference type="PANTHER" id="PTHR22741">
    <property type="entry name" value="P140CAP/SNIP-RELATED"/>
    <property type="match status" value="1"/>
</dbReference>
<evidence type="ECO:0000313" key="2">
    <source>
        <dbReference type="EMBL" id="MFH4974692.1"/>
    </source>
</evidence>
<feature type="region of interest" description="Disordered" evidence="1">
    <location>
        <begin position="274"/>
        <end position="302"/>
    </location>
</feature>
<feature type="compositionally biased region" description="Polar residues" evidence="1">
    <location>
        <begin position="288"/>
        <end position="302"/>
    </location>
</feature>
<evidence type="ECO:0000256" key="1">
    <source>
        <dbReference type="SAM" id="MobiDB-lite"/>
    </source>
</evidence>
<proteinExistence type="predicted"/>
<comment type="caution">
    <text evidence="2">The sequence shown here is derived from an EMBL/GenBank/DDBJ whole genome shotgun (WGS) entry which is preliminary data.</text>
</comment>
<dbReference type="EMBL" id="JBGFUD010000518">
    <property type="protein sequence ID" value="MFH4974692.1"/>
    <property type="molecule type" value="Genomic_DNA"/>
</dbReference>
<protein>
    <submittedName>
        <fullName evidence="2">Uncharacterized protein</fullName>
    </submittedName>
</protein>
<feature type="region of interest" description="Disordered" evidence="1">
    <location>
        <begin position="1"/>
        <end position="46"/>
    </location>
</feature>
<gene>
    <name evidence="2" type="ORF">AB6A40_001401</name>
</gene>
<dbReference type="AlphaFoldDB" id="A0ABD6EDW5"/>
<sequence>MFGCISSPRTGPNTTTIHSVSSNSSTNTIIISSRRSKKRSPKSYPFKSSVSFPPIKAHKTLPSKFSKSSVIPTKSNSVSISHLSPESVDSAILLSKAIEMPLEKFQRSVLLRHRDLDSVNDKNCSSPMSKSPVSDIENLKMTTVSSDNEPSVITDKTSEYVDSELQLSPIPELSSSVDPQPLQQPTNGSNSARRLDAWINHLLQEGVGRNKEEIRQPPVGWKPREEPPKTTMAPLARDEVLEIPRGETSPSPPNTMGSIITHASETVVRPLAPNTRTAEIRKDEVPSESESSGTLRASNNNKVVTPPSTGVVFLEVDDEVKRTPLPSVLTSIETVRALFLRAFPQLTVQYINLPQVKIYIQEPSKGQLFYELDDIR</sequence>
<feature type="region of interest" description="Disordered" evidence="1">
    <location>
        <begin position="171"/>
        <end position="192"/>
    </location>
</feature>
<evidence type="ECO:0000313" key="3">
    <source>
        <dbReference type="Proteomes" id="UP001608902"/>
    </source>
</evidence>
<reference evidence="2 3" key="1">
    <citation type="submission" date="2024-08" db="EMBL/GenBank/DDBJ databases">
        <title>Gnathostoma spinigerum genome.</title>
        <authorList>
            <person name="Gonzalez-Bertolin B."/>
            <person name="Monzon S."/>
            <person name="Zaballos A."/>
            <person name="Jimenez P."/>
            <person name="Dekumyoy P."/>
            <person name="Varona S."/>
            <person name="Cuesta I."/>
            <person name="Sumanam S."/>
            <person name="Adisakwattana P."/>
            <person name="Gasser R.B."/>
            <person name="Hernandez-Gonzalez A."/>
            <person name="Young N.D."/>
            <person name="Perteguer M.J."/>
        </authorList>
    </citation>
    <scope>NUCLEOTIDE SEQUENCE [LARGE SCALE GENOMIC DNA]</scope>
    <source>
        <strain evidence="2">AL3</strain>
        <tissue evidence="2">Liver</tissue>
    </source>
</reference>